<name>X1V9V3_9ZZZZ</name>
<protein>
    <recommendedName>
        <fullName evidence="2">Gfo/Idh/MocA-like oxidoreductase C-terminal domain-containing protein</fullName>
    </recommendedName>
</protein>
<dbReference type="AlphaFoldDB" id="X1V9V3"/>
<reference evidence="1" key="1">
    <citation type="journal article" date="2014" name="Front. Microbiol.">
        <title>High frequency of phylogenetically diverse reductive dehalogenase-homologous genes in deep subseafloor sedimentary metagenomes.</title>
        <authorList>
            <person name="Kawai M."/>
            <person name="Futagami T."/>
            <person name="Toyoda A."/>
            <person name="Takaki Y."/>
            <person name="Nishi S."/>
            <person name="Hori S."/>
            <person name="Arai W."/>
            <person name="Tsubouchi T."/>
            <person name="Morono Y."/>
            <person name="Uchiyama I."/>
            <person name="Ito T."/>
            <person name="Fujiyama A."/>
            <person name="Inagaki F."/>
            <person name="Takami H."/>
        </authorList>
    </citation>
    <scope>NUCLEOTIDE SEQUENCE</scope>
    <source>
        <strain evidence="1">Expedition CK06-06</strain>
    </source>
</reference>
<evidence type="ECO:0000313" key="1">
    <source>
        <dbReference type="EMBL" id="GAJ09871.1"/>
    </source>
</evidence>
<feature type="non-terminal residue" evidence="1">
    <location>
        <position position="1"/>
    </location>
</feature>
<dbReference type="EMBL" id="BARW01028158">
    <property type="protein sequence ID" value="GAJ09871.1"/>
    <property type="molecule type" value="Genomic_DNA"/>
</dbReference>
<gene>
    <name evidence="1" type="ORF">S12H4_45527</name>
</gene>
<proteinExistence type="predicted"/>
<sequence>IEGSKGSIILERQGRIQIVRGDGKISLPEYDWKGEKILKTHFRLHRHFVEGILENKPFQTDARDNIKTLEIALKSYDSAQDNKAIMLEKDRLLKR</sequence>
<organism evidence="1">
    <name type="scientific">marine sediment metagenome</name>
    <dbReference type="NCBI Taxonomy" id="412755"/>
    <lineage>
        <taxon>unclassified sequences</taxon>
        <taxon>metagenomes</taxon>
        <taxon>ecological metagenomes</taxon>
    </lineage>
</organism>
<comment type="caution">
    <text evidence="1">The sequence shown here is derived from an EMBL/GenBank/DDBJ whole genome shotgun (WGS) entry which is preliminary data.</text>
</comment>
<accession>X1V9V3</accession>
<dbReference type="Gene3D" id="3.30.360.10">
    <property type="entry name" value="Dihydrodipicolinate Reductase, domain 2"/>
    <property type="match status" value="1"/>
</dbReference>
<evidence type="ECO:0008006" key="2">
    <source>
        <dbReference type="Google" id="ProtNLM"/>
    </source>
</evidence>